<dbReference type="GO" id="GO:0008049">
    <property type="term" value="P:male courtship behavior"/>
    <property type="evidence" value="ECO:0007669"/>
    <property type="project" value="TreeGrafter"/>
</dbReference>
<dbReference type="RefSeq" id="XP_026300390.1">
    <property type="nucleotide sequence ID" value="XM_026444605.1"/>
</dbReference>
<keyword evidence="7 8" id="KW-0807">Transducer</keyword>
<comment type="subcellular location">
    <subcellularLocation>
        <location evidence="1 8">Cell membrane</location>
        <topology evidence="1 8">Multi-pass membrane protein</topology>
    </subcellularLocation>
</comment>
<dbReference type="AlphaFoldDB" id="A0A7M7MSN6"/>
<dbReference type="GO" id="GO:0030424">
    <property type="term" value="C:axon"/>
    <property type="evidence" value="ECO:0007669"/>
    <property type="project" value="TreeGrafter"/>
</dbReference>
<feature type="transmembrane region" description="Helical" evidence="8">
    <location>
        <begin position="6"/>
        <end position="28"/>
    </location>
</feature>
<dbReference type="InterPro" id="IPR013604">
    <property type="entry name" value="7TM_chemorcpt"/>
</dbReference>
<evidence type="ECO:0000256" key="3">
    <source>
        <dbReference type="ARBA" id="ARBA00022692"/>
    </source>
</evidence>
<evidence type="ECO:0000256" key="2">
    <source>
        <dbReference type="ARBA" id="ARBA00022475"/>
    </source>
</evidence>
<dbReference type="KEGG" id="ame:102656830"/>
<dbReference type="GO" id="GO:0050909">
    <property type="term" value="P:sensory perception of taste"/>
    <property type="evidence" value="ECO:0007669"/>
    <property type="project" value="InterPro"/>
</dbReference>
<dbReference type="PANTHER" id="PTHR21143">
    <property type="entry name" value="INVERTEBRATE GUSTATORY RECEPTOR"/>
    <property type="match status" value="1"/>
</dbReference>
<keyword evidence="10" id="KW-1185">Reference proteome</keyword>
<keyword evidence="4 8" id="KW-1133">Transmembrane helix</keyword>
<name>A0A7M7MSN6_APIME</name>
<dbReference type="GO" id="GO:0043025">
    <property type="term" value="C:neuronal cell body"/>
    <property type="evidence" value="ECO:0007669"/>
    <property type="project" value="TreeGrafter"/>
</dbReference>
<feature type="transmembrane region" description="Helical" evidence="8">
    <location>
        <begin position="79"/>
        <end position="99"/>
    </location>
</feature>
<dbReference type="Proteomes" id="UP000005203">
    <property type="component" value="Linkage group LG13"/>
</dbReference>
<keyword evidence="6 8" id="KW-0675">Receptor</keyword>
<evidence type="ECO:0000256" key="6">
    <source>
        <dbReference type="ARBA" id="ARBA00023170"/>
    </source>
</evidence>
<dbReference type="GO" id="GO:0007635">
    <property type="term" value="P:chemosensory behavior"/>
    <property type="evidence" value="ECO:0007669"/>
    <property type="project" value="TreeGrafter"/>
</dbReference>
<dbReference type="Pfam" id="PF08395">
    <property type="entry name" value="7tm_7"/>
    <property type="match status" value="1"/>
</dbReference>
<dbReference type="OrthoDB" id="6366728at2759"/>
<keyword evidence="2 8" id="KW-1003">Cell membrane</keyword>
<evidence type="ECO:0000313" key="10">
    <source>
        <dbReference type="Proteomes" id="UP000005203"/>
    </source>
</evidence>
<dbReference type="GO" id="GO:0030425">
    <property type="term" value="C:dendrite"/>
    <property type="evidence" value="ECO:0007669"/>
    <property type="project" value="TreeGrafter"/>
</dbReference>
<comment type="function">
    <text evidence="8">Gustatory receptor which mediates acceptance or avoidance behavior, depending on its substrates.</text>
</comment>
<accession>A0A8B8H8P6</accession>
<feature type="transmembrane region" description="Helical" evidence="8">
    <location>
        <begin position="196"/>
        <end position="218"/>
    </location>
</feature>
<evidence type="ECO:0000256" key="8">
    <source>
        <dbReference type="RuleBase" id="RU363108"/>
    </source>
</evidence>
<dbReference type="GO" id="GO:0007165">
    <property type="term" value="P:signal transduction"/>
    <property type="evidence" value="ECO:0007669"/>
    <property type="project" value="UniProtKB-KW"/>
</dbReference>
<dbReference type="EnsemblMetazoa" id="XM_026444605">
    <property type="protein sequence ID" value="XP_026300390"/>
    <property type="gene ID" value="LOC102656830"/>
</dbReference>
<evidence type="ECO:0000256" key="5">
    <source>
        <dbReference type="ARBA" id="ARBA00023136"/>
    </source>
</evidence>
<keyword evidence="3 8" id="KW-0812">Transmembrane</keyword>
<evidence type="ECO:0000313" key="11">
    <source>
        <dbReference type="RefSeq" id="XP_026300390.1"/>
    </source>
</evidence>
<evidence type="ECO:0000256" key="7">
    <source>
        <dbReference type="ARBA" id="ARBA00023224"/>
    </source>
</evidence>
<reference evidence="9" key="1">
    <citation type="submission" date="2021-01" db="UniProtKB">
        <authorList>
            <consortium name="EnsemblMetazoa"/>
        </authorList>
    </citation>
    <scope>IDENTIFICATION</scope>
    <source>
        <strain evidence="9">DH4</strain>
    </source>
</reference>
<dbReference type="GO" id="GO:0005886">
    <property type="term" value="C:plasma membrane"/>
    <property type="evidence" value="ECO:0007669"/>
    <property type="project" value="UniProtKB-SubCell"/>
</dbReference>
<evidence type="ECO:0000256" key="4">
    <source>
        <dbReference type="ARBA" id="ARBA00022989"/>
    </source>
</evidence>
<keyword evidence="5 8" id="KW-0472">Membrane</keyword>
<protein>
    <recommendedName>
        <fullName evidence="8">Gustatory receptor</fullName>
    </recommendedName>
</protein>
<organism evidence="9">
    <name type="scientific">Apis mellifera</name>
    <name type="common">Honeybee</name>
    <dbReference type="NCBI Taxonomy" id="7460"/>
    <lineage>
        <taxon>Eukaryota</taxon>
        <taxon>Metazoa</taxon>
        <taxon>Ecdysozoa</taxon>
        <taxon>Arthropoda</taxon>
        <taxon>Hexapoda</taxon>
        <taxon>Insecta</taxon>
        <taxon>Pterygota</taxon>
        <taxon>Neoptera</taxon>
        <taxon>Endopterygota</taxon>
        <taxon>Hymenoptera</taxon>
        <taxon>Apocrita</taxon>
        <taxon>Aculeata</taxon>
        <taxon>Apoidea</taxon>
        <taxon>Anthophila</taxon>
        <taxon>Apidae</taxon>
        <taxon>Apis</taxon>
    </lineage>
</organism>
<reference evidence="11" key="2">
    <citation type="submission" date="2025-04" db="UniProtKB">
        <authorList>
            <consortium name="RefSeq"/>
        </authorList>
    </citation>
    <scope>IDENTIFICATION</scope>
    <source>
        <strain evidence="11">DH4</strain>
        <tissue evidence="11">Whole body</tissue>
    </source>
</reference>
<sequence>MYALLIGIGIITMHILSGTRLCMIQNLLKISSILSEKDFNDLAKRIHKKDILGFLFILIHLPNCSKSDIHVTLRNVTHLYILFINFSVDMLYINCIWVLKVCFKKLNKSIHELKKFRSGNDLRVETIVQQKNSLLLIKLKHLEEKHLEISDVVQLVNDTFIIHIIVLVITTFTTITFNLYFFLLKMYSPKTENIKFWFIPNLAPALFFFIKFAMIIWICESTTNEAKKIKWTLYDAFSDSTDPMVRREVHLFSLQIMHRNNKFTAKTFDMNSVLLGQVISFIKDQFIEHNIKIITYFCRLRREF</sequence>
<evidence type="ECO:0000313" key="9">
    <source>
        <dbReference type="EnsemblMetazoa" id="XP_026300390"/>
    </source>
</evidence>
<proteinExistence type="inferred from homology"/>
<evidence type="ECO:0000256" key="1">
    <source>
        <dbReference type="ARBA" id="ARBA00004651"/>
    </source>
</evidence>
<dbReference type="GeneID" id="102656830"/>
<accession>A0A7M7MSN6</accession>
<feature type="transmembrane region" description="Helical" evidence="8">
    <location>
        <begin position="160"/>
        <end position="184"/>
    </location>
</feature>
<gene>
    <name evidence="11" type="primary">LOC102656830</name>
</gene>
<dbReference type="PANTHER" id="PTHR21143:SF133">
    <property type="entry name" value="GUSTATORY AND PHEROMONE RECEPTOR 32A-RELATED"/>
    <property type="match status" value="1"/>
</dbReference>
<comment type="caution">
    <text evidence="8">Lacks conserved residue(s) required for the propagation of feature annotation.</text>
</comment>
<comment type="similarity">
    <text evidence="8">Belongs to the insect chemoreceptor superfamily. Gustatory receptor (GR) family.</text>
</comment>